<evidence type="ECO:0000256" key="1">
    <source>
        <dbReference type="ARBA" id="ARBA00004761"/>
    </source>
</evidence>
<dbReference type="GO" id="GO:0005524">
    <property type="term" value="F:ATP binding"/>
    <property type="evidence" value="ECO:0007669"/>
    <property type="project" value="UniProtKB-KW"/>
</dbReference>
<dbReference type="GO" id="GO:0005737">
    <property type="term" value="C:cytoplasm"/>
    <property type="evidence" value="ECO:0007669"/>
    <property type="project" value="TreeGrafter"/>
</dbReference>
<evidence type="ECO:0000256" key="7">
    <source>
        <dbReference type="ARBA" id="ARBA00022840"/>
    </source>
</evidence>
<keyword evidence="6 10" id="KW-0418">Kinase</keyword>
<name>A0A561F192_9ACTN</name>
<dbReference type="SUPFAM" id="SSF52540">
    <property type="entry name" value="P-loop containing nucleoside triphosphate hydrolases"/>
    <property type="match status" value="1"/>
</dbReference>
<keyword evidence="7 10" id="KW-0067">ATP-binding</keyword>
<dbReference type="Pfam" id="PF01202">
    <property type="entry name" value="SKI"/>
    <property type="match status" value="1"/>
</dbReference>
<organism evidence="11 12">
    <name type="scientific">Kitasatospora atroaurantiaca</name>
    <dbReference type="NCBI Taxonomy" id="285545"/>
    <lineage>
        <taxon>Bacteria</taxon>
        <taxon>Bacillati</taxon>
        <taxon>Actinomycetota</taxon>
        <taxon>Actinomycetes</taxon>
        <taxon>Kitasatosporales</taxon>
        <taxon>Streptomycetaceae</taxon>
        <taxon>Kitasatospora</taxon>
    </lineage>
</organism>
<dbReference type="PANTHER" id="PTHR43442">
    <property type="entry name" value="GLUCONOKINASE-RELATED"/>
    <property type="match status" value="1"/>
</dbReference>
<dbReference type="AlphaFoldDB" id="A0A561F192"/>
<evidence type="ECO:0000256" key="3">
    <source>
        <dbReference type="ARBA" id="ARBA00012054"/>
    </source>
</evidence>
<comment type="caution">
    <text evidence="11">The sequence shown here is derived from an EMBL/GenBank/DDBJ whole genome shotgun (WGS) entry which is preliminary data.</text>
</comment>
<evidence type="ECO:0000256" key="5">
    <source>
        <dbReference type="ARBA" id="ARBA00022741"/>
    </source>
</evidence>
<keyword evidence="12" id="KW-1185">Reference proteome</keyword>
<evidence type="ECO:0000256" key="2">
    <source>
        <dbReference type="ARBA" id="ARBA00008420"/>
    </source>
</evidence>
<protein>
    <recommendedName>
        <fullName evidence="3 10">Gluconokinase</fullName>
        <ecNumber evidence="3 10">2.7.1.12</ecNumber>
    </recommendedName>
</protein>
<comment type="similarity">
    <text evidence="2 10">Belongs to the gluconokinase GntK/GntV family.</text>
</comment>
<gene>
    <name evidence="11" type="ORF">FB465_6825</name>
</gene>
<evidence type="ECO:0000313" key="11">
    <source>
        <dbReference type="EMBL" id="TWE21631.1"/>
    </source>
</evidence>
<dbReference type="InterPro" id="IPR031322">
    <property type="entry name" value="Shikimate/glucono_kinase"/>
</dbReference>
<dbReference type="FunFam" id="3.40.50.300:FF:000522">
    <property type="entry name" value="Gluconokinase"/>
    <property type="match status" value="1"/>
</dbReference>
<dbReference type="PANTHER" id="PTHR43442:SF3">
    <property type="entry name" value="GLUCONOKINASE-RELATED"/>
    <property type="match status" value="1"/>
</dbReference>
<evidence type="ECO:0000256" key="4">
    <source>
        <dbReference type="ARBA" id="ARBA00022679"/>
    </source>
</evidence>
<dbReference type="NCBIfam" id="TIGR01313">
    <property type="entry name" value="therm_gnt_kin"/>
    <property type="match status" value="1"/>
</dbReference>
<accession>A0A561F192</accession>
<keyword evidence="5 10" id="KW-0547">Nucleotide-binding</keyword>
<dbReference type="Proteomes" id="UP000318416">
    <property type="component" value="Unassembled WGS sequence"/>
</dbReference>
<comment type="catalytic activity">
    <reaction evidence="9 10">
        <text>D-gluconate + ATP = 6-phospho-D-gluconate + ADP + H(+)</text>
        <dbReference type="Rhea" id="RHEA:19433"/>
        <dbReference type="ChEBI" id="CHEBI:15378"/>
        <dbReference type="ChEBI" id="CHEBI:18391"/>
        <dbReference type="ChEBI" id="CHEBI:30616"/>
        <dbReference type="ChEBI" id="CHEBI:58759"/>
        <dbReference type="ChEBI" id="CHEBI:456216"/>
        <dbReference type="EC" id="2.7.1.12"/>
    </reaction>
</comment>
<keyword evidence="8" id="KW-0311">Gluconate utilization</keyword>
<reference evidence="11 12" key="1">
    <citation type="submission" date="2019-06" db="EMBL/GenBank/DDBJ databases">
        <title>Sequencing the genomes of 1000 actinobacteria strains.</title>
        <authorList>
            <person name="Klenk H.-P."/>
        </authorList>
    </citation>
    <scope>NUCLEOTIDE SEQUENCE [LARGE SCALE GENOMIC DNA]</scope>
    <source>
        <strain evidence="11 12">DSM 41649</strain>
    </source>
</reference>
<proteinExistence type="inferred from homology"/>
<evidence type="ECO:0000256" key="8">
    <source>
        <dbReference type="ARBA" id="ARBA00023064"/>
    </source>
</evidence>
<dbReference type="CDD" id="cd02021">
    <property type="entry name" value="GntK"/>
    <property type="match status" value="1"/>
</dbReference>
<evidence type="ECO:0000313" key="12">
    <source>
        <dbReference type="Proteomes" id="UP000318416"/>
    </source>
</evidence>
<dbReference type="EC" id="2.7.1.12" evidence="3 10"/>
<dbReference type="Gene3D" id="3.40.50.300">
    <property type="entry name" value="P-loop containing nucleotide triphosphate hydrolases"/>
    <property type="match status" value="1"/>
</dbReference>
<dbReference type="GO" id="GO:0046316">
    <property type="term" value="F:gluconokinase activity"/>
    <property type="evidence" value="ECO:0007669"/>
    <property type="project" value="UniProtKB-EC"/>
</dbReference>
<evidence type="ECO:0000256" key="10">
    <source>
        <dbReference type="RuleBase" id="RU363066"/>
    </source>
</evidence>
<dbReference type="InterPro" id="IPR027417">
    <property type="entry name" value="P-loop_NTPase"/>
</dbReference>
<sequence>METSGTAPTIVVVMGVAASGKSTVGRLLARRRGVPFVEGDDFHSPENIAKMAAGRALDDEDREPWLRSVSGWIRETTHARQGAVLSCSALKHEYRVLLRAAGPGVWFLHLALDRKIARARISQRAGHFMPPGLLDSQYDALEPLRTDEPGLTVDATADTEGNLDLIQDAVARFEAKEQA</sequence>
<comment type="pathway">
    <text evidence="1">Carbohydrate acid metabolism.</text>
</comment>
<dbReference type="InterPro" id="IPR006001">
    <property type="entry name" value="Therm_gnt_kin"/>
</dbReference>
<dbReference type="GO" id="GO:0019521">
    <property type="term" value="P:D-gluconate metabolic process"/>
    <property type="evidence" value="ECO:0007669"/>
    <property type="project" value="UniProtKB-KW"/>
</dbReference>
<evidence type="ECO:0000256" key="6">
    <source>
        <dbReference type="ARBA" id="ARBA00022777"/>
    </source>
</evidence>
<keyword evidence="4 10" id="KW-0808">Transferase</keyword>
<evidence type="ECO:0000256" key="9">
    <source>
        <dbReference type="ARBA" id="ARBA00048090"/>
    </source>
</evidence>
<dbReference type="EMBL" id="VIVR01000001">
    <property type="protein sequence ID" value="TWE21631.1"/>
    <property type="molecule type" value="Genomic_DNA"/>
</dbReference>